<evidence type="ECO:0000256" key="2">
    <source>
        <dbReference type="ARBA" id="ARBA00022643"/>
    </source>
</evidence>
<dbReference type="EC" id="1.14.-.-" evidence="7"/>
<comment type="similarity">
    <text evidence="5">Belongs to the NtaA/SnaA/DszA monooxygenase family.</text>
</comment>
<dbReference type="GO" id="GO:0004497">
    <property type="term" value="F:monooxygenase activity"/>
    <property type="evidence" value="ECO:0007669"/>
    <property type="project" value="UniProtKB-KW"/>
</dbReference>
<evidence type="ECO:0000256" key="1">
    <source>
        <dbReference type="ARBA" id="ARBA00022630"/>
    </source>
</evidence>
<keyword evidence="4 7" id="KW-0503">Monooxygenase</keyword>
<dbReference type="NCBIfam" id="TIGR03860">
    <property type="entry name" value="FMN_nitrolo"/>
    <property type="match status" value="1"/>
</dbReference>
<comment type="caution">
    <text evidence="7">The sequence shown here is derived from an EMBL/GenBank/DDBJ whole genome shotgun (WGS) entry which is preliminary data.</text>
</comment>
<sequence>MSKTKKLHIGMSLAATWLSGDAWRRQDSNVEGIYSTDYYVDIARRSETAKLDFVFRPDSLFLNPQALDNTPGSASLDPTVLLASIARETSKIGLLSTISTTFYPPYVVARQVQSLNWISNGRAGWNIVTALDGNENFGLPIMPSSQERYDRAAEFTEVVCQLWDSFPNEALKLNRDIGTYSDPSLVQPINHNGTNFSVKGPLNIPNPGHSRIPLFQAGASSVGRNFAASIADAIFASTPDRDAAIELRQDLQKRAEEHGRKPKDIRLLPGLSLYLAESRAEARELFQETHARMDRARKLASIGEMTGLDLNDWPNGRQITERDLPEAPQQVRSRTHSELLRRLIVRDEPTLDSLLMRPEVIGSAHWQIIGTVNDAVEEISEWAAAGAIDGFVAVPGGSVGSMHLVLSEMVPELAEVGLFRKDYSTTTLLGHLSE</sequence>
<dbReference type="PANTHER" id="PTHR30011">
    <property type="entry name" value="ALKANESULFONATE MONOOXYGENASE-RELATED"/>
    <property type="match status" value="1"/>
</dbReference>
<proteinExistence type="inferred from homology"/>
<keyword evidence="1" id="KW-0285">Flavoprotein</keyword>
<evidence type="ECO:0000313" key="7">
    <source>
        <dbReference type="EMBL" id="MEJ8473757.1"/>
    </source>
</evidence>
<dbReference type="SUPFAM" id="SSF51679">
    <property type="entry name" value="Bacterial luciferase-like"/>
    <property type="match status" value="1"/>
</dbReference>
<dbReference type="InterPro" id="IPR036661">
    <property type="entry name" value="Luciferase-like_sf"/>
</dbReference>
<evidence type="ECO:0000256" key="5">
    <source>
        <dbReference type="ARBA" id="ARBA00033748"/>
    </source>
</evidence>
<gene>
    <name evidence="7" type="ORF">V6575_06640</name>
</gene>
<feature type="domain" description="Luciferase-like" evidence="6">
    <location>
        <begin position="34"/>
        <end position="322"/>
    </location>
</feature>
<evidence type="ECO:0000256" key="3">
    <source>
        <dbReference type="ARBA" id="ARBA00023002"/>
    </source>
</evidence>
<dbReference type="EMBL" id="JBAKIA010000004">
    <property type="protein sequence ID" value="MEJ8473757.1"/>
    <property type="molecule type" value="Genomic_DNA"/>
</dbReference>
<dbReference type="Gene3D" id="3.20.20.30">
    <property type="entry name" value="Luciferase-like domain"/>
    <property type="match status" value="1"/>
</dbReference>
<keyword evidence="8" id="KW-1185">Reference proteome</keyword>
<dbReference type="Proteomes" id="UP001385499">
    <property type="component" value="Unassembled WGS sequence"/>
</dbReference>
<evidence type="ECO:0000259" key="6">
    <source>
        <dbReference type="Pfam" id="PF00296"/>
    </source>
</evidence>
<protein>
    <submittedName>
        <fullName evidence="7">NtaA/DmoA family FMN-dependent monooxygenase</fullName>
        <ecNumber evidence="7">1.14.-.-</ecNumber>
    </submittedName>
</protein>
<name>A0ABU8TIK2_9HYPH</name>
<dbReference type="InterPro" id="IPR051260">
    <property type="entry name" value="Diverse_substr_monoxygenases"/>
</dbReference>
<dbReference type="RefSeq" id="WP_340273415.1">
    <property type="nucleotide sequence ID" value="NZ_JBAKIA010000004.1"/>
</dbReference>
<dbReference type="PIRSF" id="PIRSF000337">
    <property type="entry name" value="NTA_MOA"/>
    <property type="match status" value="1"/>
</dbReference>
<dbReference type="InterPro" id="IPR016215">
    <property type="entry name" value="NTA_MOA"/>
</dbReference>
<organism evidence="7 8">
    <name type="scientific">Roseibium algae</name>
    <dbReference type="NCBI Taxonomy" id="3123038"/>
    <lineage>
        <taxon>Bacteria</taxon>
        <taxon>Pseudomonadati</taxon>
        <taxon>Pseudomonadota</taxon>
        <taxon>Alphaproteobacteria</taxon>
        <taxon>Hyphomicrobiales</taxon>
        <taxon>Stappiaceae</taxon>
        <taxon>Roseibium</taxon>
    </lineage>
</organism>
<dbReference type="Pfam" id="PF00296">
    <property type="entry name" value="Bac_luciferase"/>
    <property type="match status" value="1"/>
</dbReference>
<dbReference type="InterPro" id="IPR011251">
    <property type="entry name" value="Luciferase-like_dom"/>
</dbReference>
<reference evidence="7 8" key="1">
    <citation type="submission" date="2024-02" db="EMBL/GenBank/DDBJ databases">
        <title>Roseibium algae sp. nov., isolated from marine alga (Grateloupia sp.), showing potential in myo-inositol conversion.</title>
        <authorList>
            <person name="Wang Y."/>
        </authorList>
    </citation>
    <scope>NUCLEOTIDE SEQUENCE [LARGE SCALE GENOMIC DNA]</scope>
    <source>
        <strain evidence="7 8">H3510</strain>
    </source>
</reference>
<keyword evidence="2" id="KW-0288">FMN</keyword>
<accession>A0ABU8TIK2</accession>
<dbReference type="PANTHER" id="PTHR30011:SF16">
    <property type="entry name" value="C2H2 FINGER DOMAIN TRANSCRIPTION FACTOR (EUROFUNG)-RELATED"/>
    <property type="match status" value="1"/>
</dbReference>
<keyword evidence="3 7" id="KW-0560">Oxidoreductase</keyword>
<evidence type="ECO:0000256" key="4">
    <source>
        <dbReference type="ARBA" id="ARBA00023033"/>
    </source>
</evidence>
<evidence type="ECO:0000313" key="8">
    <source>
        <dbReference type="Proteomes" id="UP001385499"/>
    </source>
</evidence>